<dbReference type="AlphaFoldDB" id="A0A1X1G095"/>
<proteinExistence type="predicted"/>
<dbReference type="InterPro" id="IPR010024">
    <property type="entry name" value="CHP16711"/>
</dbReference>
<dbReference type="Gene3D" id="2.30.30.290">
    <property type="entry name" value="YopX-like domains"/>
    <property type="match status" value="1"/>
</dbReference>
<comment type="caution">
    <text evidence="2">The sequence shown here is derived from an EMBL/GenBank/DDBJ whole genome shotgun (WGS) entry which is preliminary data.</text>
</comment>
<dbReference type="InterPro" id="IPR023385">
    <property type="entry name" value="YopX-like_C"/>
</dbReference>
<dbReference type="RefSeq" id="WP_084938797.1">
    <property type="nucleotide sequence ID" value="NZ_NCUC01000011.1"/>
</dbReference>
<gene>
    <name evidence="2" type="ORF">B7729_02930</name>
</gene>
<dbReference type="NCBIfam" id="TIGR01671">
    <property type="entry name" value="phage_TIGR01671"/>
    <property type="match status" value="1"/>
</dbReference>
<dbReference type="SUPFAM" id="SSF159006">
    <property type="entry name" value="YopX-like"/>
    <property type="match status" value="1"/>
</dbReference>
<dbReference type="Pfam" id="PF09643">
    <property type="entry name" value="YopX"/>
    <property type="match status" value="1"/>
</dbReference>
<dbReference type="EMBL" id="NCUC01000011">
    <property type="protein sequence ID" value="ORO39923.1"/>
    <property type="molecule type" value="Genomic_DNA"/>
</dbReference>
<name>A0A1X1G095_STROR</name>
<organism evidence="2 3">
    <name type="scientific">Streptococcus oralis subsp. tigurinus</name>
    <dbReference type="NCBI Taxonomy" id="1077464"/>
    <lineage>
        <taxon>Bacteria</taxon>
        <taxon>Bacillati</taxon>
        <taxon>Bacillota</taxon>
        <taxon>Bacilli</taxon>
        <taxon>Lactobacillales</taxon>
        <taxon>Streptococcaceae</taxon>
        <taxon>Streptococcus</taxon>
    </lineage>
</organism>
<sequence>MTPKFRAWDKLRKRISVVDRIYFDTEGVQLRDNGGLYWRHFREVILMQSTGLRDKNGKEIFEGDIVQFSDSLYTVFYDIKEGSYRLKPHDDRWVIDYMSNFSSDESFEIVSNIYENKEYL</sequence>
<reference evidence="2 3" key="1">
    <citation type="journal article" date="2016" name="Eur. J. Clin. Microbiol. Infect. Dis.">
        <title>Whole genome sequencing as a tool for phylogenetic analysis of clinical strains of Mitis group streptococci.</title>
        <authorList>
            <person name="Rasmussen L.H."/>
            <person name="Dargis R."/>
            <person name="Hojholt K."/>
            <person name="Christensen J.J."/>
            <person name="Skovgaard O."/>
            <person name="Justesen U.S."/>
            <person name="Rosenvinge F.S."/>
            <person name="Moser C."/>
            <person name="Lukjancenko O."/>
            <person name="Rasmussen S."/>
            <person name="Nielsen X.C."/>
        </authorList>
    </citation>
    <scope>NUCLEOTIDE SEQUENCE [LARGE SCALE GENOMIC DNA]</scope>
    <source>
        <strain evidence="2 3">OD_348934_12</strain>
    </source>
</reference>
<feature type="domain" description="YopX protein" evidence="1">
    <location>
        <begin position="4"/>
        <end position="119"/>
    </location>
</feature>
<dbReference type="InterPro" id="IPR019096">
    <property type="entry name" value="YopX_protein"/>
</dbReference>
<dbReference type="Proteomes" id="UP000193538">
    <property type="component" value="Unassembled WGS sequence"/>
</dbReference>
<protein>
    <recommendedName>
        <fullName evidence="1">YopX protein domain-containing protein</fullName>
    </recommendedName>
</protein>
<evidence type="ECO:0000313" key="2">
    <source>
        <dbReference type="EMBL" id="ORO39923.1"/>
    </source>
</evidence>
<accession>A0A1X1G095</accession>
<evidence type="ECO:0000313" key="3">
    <source>
        <dbReference type="Proteomes" id="UP000193538"/>
    </source>
</evidence>
<evidence type="ECO:0000259" key="1">
    <source>
        <dbReference type="Pfam" id="PF09643"/>
    </source>
</evidence>